<dbReference type="AlphaFoldDB" id="A0A7W8KIV2"/>
<dbReference type="PANTHER" id="PTHR35983">
    <property type="entry name" value="UPF0166 PROTEIN TM_0021"/>
    <property type="match status" value="1"/>
</dbReference>
<reference evidence="3 4" key="3">
    <citation type="submission" date="2020-08" db="EMBL/GenBank/DDBJ databases">
        <title>Genomic Encyclopedia of Type Strains, Phase IV (KMG-IV): sequencing the most valuable type-strain genomes for metagenomic binning, comparative biology and taxonomic classification.</title>
        <authorList>
            <person name="Goeker M."/>
        </authorList>
    </citation>
    <scope>NUCLEOTIDE SEQUENCE [LARGE SCALE GENOMIC DNA]</scope>
    <source>
        <strain evidence="3 4">DSM 27521</strain>
    </source>
</reference>
<proteinExistence type="inferred from homology"/>
<dbReference type="EMBL" id="JACHFK010000018">
    <property type="protein sequence ID" value="MBB5378970.1"/>
    <property type="molecule type" value="Genomic_DNA"/>
</dbReference>
<dbReference type="SUPFAM" id="SSF54913">
    <property type="entry name" value="GlnB-like"/>
    <property type="match status" value="1"/>
</dbReference>
<accession>A0A7W8KIV2</accession>
<keyword evidence="5" id="KW-1185">Reference proteome</keyword>
<protein>
    <recommendedName>
        <fullName evidence="6">DUF190 domain-containing protein</fullName>
    </recommendedName>
</protein>
<evidence type="ECO:0000313" key="3">
    <source>
        <dbReference type="EMBL" id="MBB5378970.1"/>
    </source>
</evidence>
<reference evidence="2" key="4">
    <citation type="submission" date="2024-05" db="EMBL/GenBank/DDBJ databases">
        <authorList>
            <person name="Sun Q."/>
            <person name="Zhou Y."/>
        </authorList>
    </citation>
    <scope>NUCLEOTIDE SEQUENCE</scope>
    <source>
        <strain evidence="2">CGMCC 1.18437</strain>
    </source>
</reference>
<dbReference type="Proteomes" id="UP000539473">
    <property type="component" value="Unassembled WGS sequence"/>
</dbReference>
<organism evidence="3 4">
    <name type="scientific">Deinococcus metalli</name>
    <dbReference type="NCBI Taxonomy" id="1141878"/>
    <lineage>
        <taxon>Bacteria</taxon>
        <taxon>Thermotogati</taxon>
        <taxon>Deinococcota</taxon>
        <taxon>Deinococci</taxon>
        <taxon>Deinococcales</taxon>
        <taxon>Deinococcaceae</taxon>
        <taxon>Deinococcus</taxon>
    </lineage>
</organism>
<comment type="similarity">
    <text evidence="1">Belongs to the UPF0166 family.</text>
</comment>
<sequence length="109" mass="11632">MTWLDAVLLKVYLGATDHIHGESASDWLLQRAKAAGLRGATVTQGSLGFGPDGVLRRAALFHFAQNLPVIVELVDEAAAIDSFLSGVTPELPASTLITTQHVQTLQRTP</sequence>
<evidence type="ECO:0000313" key="5">
    <source>
        <dbReference type="Proteomes" id="UP000619376"/>
    </source>
</evidence>
<name>A0A7W8KIV2_9DEIO</name>
<gene>
    <name evidence="2" type="ORF">GCM10017781_44560</name>
    <name evidence="3" type="ORF">HNQ07_004480</name>
</gene>
<dbReference type="InterPro" id="IPR015867">
    <property type="entry name" value="N-reg_PII/ATP_PRibTrfase_C"/>
</dbReference>
<evidence type="ECO:0008006" key="6">
    <source>
        <dbReference type="Google" id="ProtNLM"/>
    </source>
</evidence>
<dbReference type="Proteomes" id="UP000619376">
    <property type="component" value="Unassembled WGS sequence"/>
</dbReference>
<evidence type="ECO:0000256" key="1">
    <source>
        <dbReference type="ARBA" id="ARBA00010554"/>
    </source>
</evidence>
<dbReference type="Pfam" id="PF02641">
    <property type="entry name" value="DUF190"/>
    <property type="match status" value="1"/>
</dbReference>
<dbReference type="Gene3D" id="3.30.70.120">
    <property type="match status" value="1"/>
</dbReference>
<evidence type="ECO:0000313" key="2">
    <source>
        <dbReference type="EMBL" id="GHF63674.1"/>
    </source>
</evidence>
<reference evidence="2" key="1">
    <citation type="journal article" date="2014" name="Int. J. Syst. Evol. Microbiol.">
        <title>Complete genome of a new Firmicutes species belonging to the dominant human colonic microbiota ('Ruminococcus bicirculans') reveals two chromosomes and a selective capacity to utilize plant glucans.</title>
        <authorList>
            <consortium name="NISC Comparative Sequencing Program"/>
            <person name="Wegmann U."/>
            <person name="Louis P."/>
            <person name="Goesmann A."/>
            <person name="Henrissat B."/>
            <person name="Duncan S.H."/>
            <person name="Flint H.J."/>
        </authorList>
    </citation>
    <scope>NUCLEOTIDE SEQUENCE</scope>
    <source>
        <strain evidence="2">CGMCC 1.18437</strain>
    </source>
</reference>
<dbReference type="EMBL" id="BNAJ01000018">
    <property type="protein sequence ID" value="GHF63674.1"/>
    <property type="molecule type" value="Genomic_DNA"/>
</dbReference>
<dbReference type="InterPro" id="IPR003793">
    <property type="entry name" value="UPF0166"/>
</dbReference>
<reference evidence="5" key="2">
    <citation type="journal article" date="2019" name="Int. J. Syst. Evol. Microbiol.">
        <title>The Global Catalogue of Microorganisms (GCM) 10K type strain sequencing project: providing services to taxonomists for standard genome sequencing and annotation.</title>
        <authorList>
            <consortium name="The Broad Institute Genomics Platform"/>
            <consortium name="The Broad Institute Genome Sequencing Center for Infectious Disease"/>
            <person name="Wu L."/>
            <person name="Ma J."/>
        </authorList>
    </citation>
    <scope>NUCLEOTIDE SEQUENCE [LARGE SCALE GENOMIC DNA]</scope>
    <source>
        <strain evidence="5">CGMCC 1.18437</strain>
    </source>
</reference>
<dbReference type="RefSeq" id="WP_184115868.1">
    <property type="nucleotide sequence ID" value="NZ_BNAJ01000018.1"/>
</dbReference>
<comment type="caution">
    <text evidence="3">The sequence shown here is derived from an EMBL/GenBank/DDBJ whole genome shotgun (WGS) entry which is preliminary data.</text>
</comment>
<evidence type="ECO:0000313" key="4">
    <source>
        <dbReference type="Proteomes" id="UP000539473"/>
    </source>
</evidence>
<dbReference type="InterPro" id="IPR011322">
    <property type="entry name" value="N-reg_PII-like_a/b"/>
</dbReference>
<dbReference type="PANTHER" id="PTHR35983:SF1">
    <property type="entry name" value="UPF0166 PROTEIN TM_0021"/>
    <property type="match status" value="1"/>
</dbReference>